<dbReference type="Proteomes" id="UP000198611">
    <property type="component" value="Unassembled WGS sequence"/>
</dbReference>
<dbReference type="STRING" id="1123397.SAMN05660831_00281"/>
<dbReference type="EMBL" id="FOMJ01000001">
    <property type="protein sequence ID" value="SFC97069.1"/>
    <property type="molecule type" value="Genomic_DNA"/>
</dbReference>
<sequence length="277" mass="29695">MQLGSSDVETLAGAIEDANHIIIEAWTERGPGVGPDEVSPELLSEALGQYVEILRKVEGVGGEPPESDSIFDTIATAGGGRKAGEPVTTGGMSSNTTGADPDDITQLGDYGLSLLHDQSEWARRLGLEAAAERLNGLNVAIALWVARHGGELNQIDGIVNVLASVANRTADPDRLRELANAMGEIAHAASPAIKQDLDRANPARPWRVLLLNRSICATRSHDPAAMESAFHDLGQWLPDDAPEFFAEGLQQMDPENTPTEVLDLLKSYLQRWKGGQH</sequence>
<feature type="region of interest" description="Disordered" evidence="1">
    <location>
        <begin position="77"/>
        <end position="100"/>
    </location>
</feature>
<evidence type="ECO:0000256" key="1">
    <source>
        <dbReference type="SAM" id="MobiDB-lite"/>
    </source>
</evidence>
<gene>
    <name evidence="2" type="ORF">SAMN05660831_00281</name>
</gene>
<dbReference type="AlphaFoldDB" id="A0A1I1NHG0"/>
<reference evidence="2 3" key="1">
    <citation type="submission" date="2016-10" db="EMBL/GenBank/DDBJ databases">
        <authorList>
            <person name="de Groot N.N."/>
        </authorList>
    </citation>
    <scope>NUCLEOTIDE SEQUENCE [LARGE SCALE GENOMIC DNA]</scope>
    <source>
        <strain evidence="2 3">HL3</strain>
    </source>
</reference>
<keyword evidence="3" id="KW-1185">Reference proteome</keyword>
<name>A0A1I1NHG0_9GAMM</name>
<protein>
    <submittedName>
        <fullName evidence="2">Uncharacterized protein</fullName>
    </submittedName>
</protein>
<accession>A0A1I1NHG0</accession>
<evidence type="ECO:0000313" key="2">
    <source>
        <dbReference type="EMBL" id="SFC97069.1"/>
    </source>
</evidence>
<dbReference type="RefSeq" id="WP_093426960.1">
    <property type="nucleotide sequence ID" value="NZ_FOMJ01000001.1"/>
</dbReference>
<proteinExistence type="predicted"/>
<evidence type="ECO:0000313" key="3">
    <source>
        <dbReference type="Proteomes" id="UP000198611"/>
    </source>
</evidence>
<organism evidence="2 3">
    <name type="scientific">Thiohalospira halophila DSM 15071</name>
    <dbReference type="NCBI Taxonomy" id="1123397"/>
    <lineage>
        <taxon>Bacteria</taxon>
        <taxon>Pseudomonadati</taxon>
        <taxon>Pseudomonadota</taxon>
        <taxon>Gammaproteobacteria</taxon>
        <taxon>Thiohalospirales</taxon>
        <taxon>Thiohalospiraceae</taxon>
        <taxon>Thiohalospira</taxon>
    </lineage>
</organism>
<dbReference type="OrthoDB" id="5760904at2"/>